<dbReference type="AlphaFoldDB" id="A0A1K1NQG2"/>
<proteinExistence type="predicted"/>
<keyword evidence="1" id="KW-0378">Hydrolase</keyword>
<evidence type="ECO:0000256" key="2">
    <source>
        <dbReference type="ARBA" id="ARBA00023295"/>
    </source>
</evidence>
<dbReference type="Gene3D" id="3.90.400.10">
    <property type="entry name" value="Oligo-1,6-glucosidase, Domain 2"/>
    <property type="match status" value="1"/>
</dbReference>
<dbReference type="GO" id="GO:0005975">
    <property type="term" value="P:carbohydrate metabolic process"/>
    <property type="evidence" value="ECO:0007669"/>
    <property type="project" value="InterPro"/>
</dbReference>
<evidence type="ECO:0000256" key="1">
    <source>
        <dbReference type="ARBA" id="ARBA00022801"/>
    </source>
</evidence>
<gene>
    <name evidence="4" type="ORF">SAMN02910280_2168</name>
</gene>
<dbReference type="CDD" id="cd11338">
    <property type="entry name" value="AmyAc_CMD"/>
    <property type="match status" value="1"/>
</dbReference>
<keyword evidence="2 4" id="KW-0326">Glycosidase</keyword>
<dbReference type="SMART" id="SM00642">
    <property type="entry name" value="Aamy"/>
    <property type="match status" value="1"/>
</dbReference>
<accession>A0A1K1NQG2</accession>
<dbReference type="SUPFAM" id="SSF51445">
    <property type="entry name" value="(Trans)glycosidases"/>
    <property type="match status" value="1"/>
</dbReference>
<dbReference type="PANTHER" id="PTHR10357">
    <property type="entry name" value="ALPHA-AMYLASE FAMILY MEMBER"/>
    <property type="match status" value="1"/>
</dbReference>
<name>A0A1K1NQG2_RUMFL</name>
<dbReference type="Pfam" id="PF00128">
    <property type="entry name" value="Alpha-amylase"/>
    <property type="match status" value="1"/>
</dbReference>
<feature type="domain" description="Glycosyl hydrolase family 13 catalytic" evidence="3">
    <location>
        <begin position="134"/>
        <end position="538"/>
    </location>
</feature>
<reference evidence="5" key="1">
    <citation type="submission" date="2016-11" db="EMBL/GenBank/DDBJ databases">
        <authorList>
            <person name="Varghese N."/>
            <person name="Submissions S."/>
        </authorList>
    </citation>
    <scope>NUCLEOTIDE SEQUENCE [LARGE SCALE GENOMIC DNA]</scope>
    <source>
        <strain evidence="5">YL228</strain>
    </source>
</reference>
<dbReference type="Proteomes" id="UP000183461">
    <property type="component" value="Unassembled WGS sequence"/>
</dbReference>
<dbReference type="EMBL" id="FPIP01000005">
    <property type="protein sequence ID" value="SFW37493.1"/>
    <property type="molecule type" value="Genomic_DNA"/>
</dbReference>
<protein>
    <submittedName>
        <fullName evidence="4">Glycosidase</fullName>
    </submittedName>
</protein>
<dbReference type="InterPro" id="IPR006047">
    <property type="entry name" value="GH13_cat_dom"/>
</dbReference>
<dbReference type="InterPro" id="IPR045857">
    <property type="entry name" value="O16G_dom_2"/>
</dbReference>
<sequence>MRPIYDTWNLGYKSIFGAVRQFETCRFTIRLPKHVKPDFSPVLVLFRTGFKERFISMNDVVEEEDCFAYTASYDARYTDVHYYYFSYTEGGTRHYIKKVNLHEGGLDNGEMFQLTVYRSDYETPDFLKGGIMYQIFPDRFCNSGKPKENIPEGRILRDDWGGTPLYKPDENGHVWNNDYFGGDFAGIQSKLPYLKSLGVTCIYLNPIFESHENHRYNTANYMKADPLLGTNDEFEELCREAEKYDISVILDGVFSHTGADSVYFNKFGRYKDELGAYQSKESKYYDWYSFIDYPNVYEAWWGIDTLPNVNENNEDYTEFICGDEGVLRYWLDKGAAGYRLDVADELPEQFLINLRKCVKGFDKDKVIIGEVWEDATNKESYGVKRRYLLGDELDSVMNYPFREAIMNFIKGGKPIDFINSVMTIVENYPKPTIDVLMNFVSTHDIERAINRLGGDDCEGKPKEWMAERYLTPEQYAHGKELLKAAMALMYFLPGVPSIYYGDEAGLQGYKDPFNRRCFPWGKEDTELIEYVSELSRVRKSIPNMKDGRIYFVINEKETHDSRLVGFTRQGQKQDYIIFVNRSGDVVKLEHMSEILSRFTDIQPFYGEYMDDAITVLPYDYTIIKAKFVK</sequence>
<evidence type="ECO:0000313" key="4">
    <source>
        <dbReference type="EMBL" id="SFW37493.1"/>
    </source>
</evidence>
<dbReference type="RefSeq" id="WP_072300405.1">
    <property type="nucleotide sequence ID" value="NZ_FPIP01000005.1"/>
</dbReference>
<dbReference type="GO" id="GO:0016798">
    <property type="term" value="F:hydrolase activity, acting on glycosyl bonds"/>
    <property type="evidence" value="ECO:0007669"/>
    <property type="project" value="UniProtKB-KW"/>
</dbReference>
<evidence type="ECO:0000313" key="5">
    <source>
        <dbReference type="Proteomes" id="UP000183461"/>
    </source>
</evidence>
<dbReference type="PANTHER" id="PTHR10357:SF210">
    <property type="entry name" value="MALTODEXTRIN GLUCOSIDASE"/>
    <property type="match status" value="1"/>
</dbReference>
<evidence type="ECO:0000259" key="3">
    <source>
        <dbReference type="SMART" id="SM00642"/>
    </source>
</evidence>
<dbReference type="InterPro" id="IPR017853">
    <property type="entry name" value="GH"/>
</dbReference>
<dbReference type="Gene3D" id="3.20.20.80">
    <property type="entry name" value="Glycosidases"/>
    <property type="match status" value="1"/>
</dbReference>
<organism evidence="4 5">
    <name type="scientific">Ruminococcus flavefaciens</name>
    <dbReference type="NCBI Taxonomy" id="1265"/>
    <lineage>
        <taxon>Bacteria</taxon>
        <taxon>Bacillati</taxon>
        <taxon>Bacillota</taxon>
        <taxon>Clostridia</taxon>
        <taxon>Eubacteriales</taxon>
        <taxon>Oscillospiraceae</taxon>
        <taxon>Ruminococcus</taxon>
    </lineage>
</organism>